<comment type="caution">
    <text evidence="1">The sequence shown here is derived from an EMBL/GenBank/DDBJ whole genome shotgun (WGS) entry which is preliminary data.</text>
</comment>
<organism evidence="1 2">
    <name type="scientific">Parasponia andersonii</name>
    <name type="common">Sponia andersonii</name>
    <dbReference type="NCBI Taxonomy" id="3476"/>
    <lineage>
        <taxon>Eukaryota</taxon>
        <taxon>Viridiplantae</taxon>
        <taxon>Streptophyta</taxon>
        <taxon>Embryophyta</taxon>
        <taxon>Tracheophyta</taxon>
        <taxon>Spermatophyta</taxon>
        <taxon>Magnoliopsida</taxon>
        <taxon>eudicotyledons</taxon>
        <taxon>Gunneridae</taxon>
        <taxon>Pentapetalae</taxon>
        <taxon>rosids</taxon>
        <taxon>fabids</taxon>
        <taxon>Rosales</taxon>
        <taxon>Cannabaceae</taxon>
        <taxon>Parasponia</taxon>
    </lineage>
</organism>
<keyword evidence="2" id="KW-1185">Reference proteome</keyword>
<name>A0A2P5DJT4_PARAD</name>
<dbReference type="Proteomes" id="UP000237105">
    <property type="component" value="Unassembled WGS sequence"/>
</dbReference>
<proteinExistence type="predicted"/>
<dbReference type="EMBL" id="JXTB01000033">
    <property type="protein sequence ID" value="PON73557.1"/>
    <property type="molecule type" value="Genomic_DNA"/>
</dbReference>
<protein>
    <submittedName>
        <fullName evidence="1">Uncharacterized protein</fullName>
    </submittedName>
</protein>
<evidence type="ECO:0000313" key="2">
    <source>
        <dbReference type="Proteomes" id="UP000237105"/>
    </source>
</evidence>
<reference evidence="2" key="1">
    <citation type="submission" date="2016-06" db="EMBL/GenBank/DDBJ databases">
        <title>Parallel loss of symbiosis genes in relatives of nitrogen-fixing non-legume Parasponia.</title>
        <authorList>
            <person name="Van Velzen R."/>
            <person name="Holmer R."/>
            <person name="Bu F."/>
            <person name="Rutten L."/>
            <person name="Van Zeijl A."/>
            <person name="Liu W."/>
            <person name="Santuari L."/>
            <person name="Cao Q."/>
            <person name="Sharma T."/>
            <person name="Shen D."/>
            <person name="Roswanjaya Y."/>
            <person name="Wardhani T."/>
            <person name="Kalhor M.S."/>
            <person name="Jansen J."/>
            <person name="Van den Hoogen J."/>
            <person name="Gungor B."/>
            <person name="Hartog M."/>
            <person name="Hontelez J."/>
            <person name="Verver J."/>
            <person name="Yang W.-C."/>
            <person name="Schijlen E."/>
            <person name="Repin R."/>
            <person name="Schilthuizen M."/>
            <person name="Schranz E."/>
            <person name="Heidstra R."/>
            <person name="Miyata K."/>
            <person name="Fedorova E."/>
            <person name="Kohlen W."/>
            <person name="Bisseling T."/>
            <person name="Smit S."/>
            <person name="Geurts R."/>
        </authorList>
    </citation>
    <scope>NUCLEOTIDE SEQUENCE [LARGE SCALE GENOMIC DNA]</scope>
    <source>
        <strain evidence="2">cv. WU1-14</strain>
    </source>
</reference>
<gene>
    <name evidence="1" type="ORF">PanWU01x14_057390</name>
</gene>
<dbReference type="OrthoDB" id="10370710at2759"/>
<accession>A0A2P5DJT4</accession>
<evidence type="ECO:0000313" key="1">
    <source>
        <dbReference type="EMBL" id="PON73557.1"/>
    </source>
</evidence>
<dbReference type="AlphaFoldDB" id="A0A2P5DJT4"/>
<sequence length="198" mass="22756">MTRVHKSEVRDSIPKPKPKKSINTINLIEPNTSHILKIQNIEEEEEEDIDIAIATANQIAIASIEIQALDSHHFIERKIDRPVNSGTGAITNLFKKLVIAGLRRESLRINTASPTHTDRKTPRKTRRRWTRILAPSSVFRLILYQVVDRHERKRALARDEREEKKPADVSECCSGIGMLTRGRISQCKEWDPMSFNLF</sequence>